<keyword evidence="10" id="KW-1185">Reference proteome</keyword>
<evidence type="ECO:0000256" key="6">
    <source>
        <dbReference type="SAM" id="MobiDB-lite"/>
    </source>
</evidence>
<feature type="transmembrane region" description="Helical" evidence="7">
    <location>
        <begin position="148"/>
        <end position="170"/>
    </location>
</feature>
<keyword evidence="4 7" id="KW-1133">Transmembrane helix</keyword>
<name>A0A9W7DTT8_9STRA</name>
<evidence type="ECO:0000256" key="2">
    <source>
        <dbReference type="ARBA" id="ARBA00022448"/>
    </source>
</evidence>
<dbReference type="AlphaFoldDB" id="A0A9W7DTT8"/>
<gene>
    <name evidence="9" type="ORF">TrLO_g161</name>
</gene>
<evidence type="ECO:0000313" key="10">
    <source>
        <dbReference type="Proteomes" id="UP001165122"/>
    </source>
</evidence>
<dbReference type="EMBL" id="BRXW01000438">
    <property type="protein sequence ID" value="GMH54798.1"/>
    <property type="molecule type" value="Genomic_DNA"/>
</dbReference>
<feature type="transmembrane region" description="Helical" evidence="7">
    <location>
        <begin position="248"/>
        <end position="270"/>
    </location>
</feature>
<evidence type="ECO:0000256" key="7">
    <source>
        <dbReference type="SAM" id="Phobius"/>
    </source>
</evidence>
<comment type="caution">
    <text evidence="9">The sequence shown here is derived from an EMBL/GenBank/DDBJ whole genome shotgun (WGS) entry which is preliminary data.</text>
</comment>
<feature type="transmembrane region" description="Helical" evidence="7">
    <location>
        <begin position="122"/>
        <end position="142"/>
    </location>
</feature>
<evidence type="ECO:0000256" key="4">
    <source>
        <dbReference type="ARBA" id="ARBA00022989"/>
    </source>
</evidence>
<keyword evidence="5 7" id="KW-0472">Membrane</keyword>
<evidence type="ECO:0000313" key="9">
    <source>
        <dbReference type="EMBL" id="GMH54798.1"/>
    </source>
</evidence>
<evidence type="ECO:0000256" key="3">
    <source>
        <dbReference type="ARBA" id="ARBA00022692"/>
    </source>
</evidence>
<dbReference type="Proteomes" id="UP001165122">
    <property type="component" value="Unassembled WGS sequence"/>
</dbReference>
<dbReference type="OrthoDB" id="206873at2759"/>
<feature type="transmembrane region" description="Helical" evidence="7">
    <location>
        <begin position="42"/>
        <end position="67"/>
    </location>
</feature>
<evidence type="ECO:0000256" key="5">
    <source>
        <dbReference type="ARBA" id="ARBA00023136"/>
    </source>
</evidence>
<keyword evidence="3 7" id="KW-0812">Transmembrane</keyword>
<feature type="transmembrane region" description="Helical" evidence="7">
    <location>
        <begin position="349"/>
        <end position="370"/>
    </location>
</feature>
<evidence type="ECO:0000259" key="8">
    <source>
        <dbReference type="Pfam" id="PF01490"/>
    </source>
</evidence>
<proteinExistence type="predicted"/>
<accession>A0A9W7DTT8</accession>
<reference evidence="10" key="1">
    <citation type="journal article" date="2023" name="Commun. Biol.">
        <title>Genome analysis of Parmales, the sister group of diatoms, reveals the evolutionary specialization of diatoms from phago-mixotrophs to photoautotrophs.</title>
        <authorList>
            <person name="Ban H."/>
            <person name="Sato S."/>
            <person name="Yoshikawa S."/>
            <person name="Yamada K."/>
            <person name="Nakamura Y."/>
            <person name="Ichinomiya M."/>
            <person name="Sato N."/>
            <person name="Blanc-Mathieu R."/>
            <person name="Endo H."/>
            <person name="Kuwata A."/>
            <person name="Ogata H."/>
        </authorList>
    </citation>
    <scope>NUCLEOTIDE SEQUENCE [LARGE SCALE GENOMIC DNA]</scope>
    <source>
        <strain evidence="10">NIES 3700</strain>
    </source>
</reference>
<feature type="compositionally biased region" description="Polar residues" evidence="6">
    <location>
        <begin position="12"/>
        <end position="23"/>
    </location>
</feature>
<comment type="subcellular location">
    <subcellularLocation>
        <location evidence="1">Membrane</location>
    </subcellularLocation>
</comment>
<feature type="region of interest" description="Disordered" evidence="6">
    <location>
        <begin position="1"/>
        <end position="33"/>
    </location>
</feature>
<dbReference type="GO" id="GO:0016020">
    <property type="term" value="C:membrane"/>
    <property type="evidence" value="ECO:0007669"/>
    <property type="project" value="UniProtKB-SubCell"/>
</dbReference>
<keyword evidence="2" id="KW-0813">Transport</keyword>
<feature type="transmembrane region" description="Helical" evidence="7">
    <location>
        <begin position="214"/>
        <end position="236"/>
    </location>
</feature>
<sequence>MSDHSSDDVSLETATLVQPNHPDSNSPPTSPSSSFNLLNSPFLAGLLITAEVVGTGILSLPFFCSILTKPWGITYLLLNIVINYYAGIRLTHSASVVEKREGIIVRDLLELSKYTSHHSLTLLIYYLNLLLVMGSYLLTISSSLSSLIYPHIILHTILTGFIAIILIGLSLKYRTMSKLGRLPTYVSIITITLVVLFCILGAQSSTSSPPINPLQIPSSLAGISFAVSSQKLLLNVRASMTIEAKSEINYSLSLALALYGFFYILTILSAPDDEPLLLNVLENGTVLKRLTSLLLSIHLIISFTINCQCFNSSLTSYTSLSYPKKAALTCFSVWLVANGVPFFDDLTSFIGAVTTIPLTLILPVLYALTTDENVTKGFDKKLTWGIVSGSFIITVCGVLSSVWKINNDWKTI</sequence>
<dbReference type="Pfam" id="PF01490">
    <property type="entry name" value="Aa_trans"/>
    <property type="match status" value="1"/>
</dbReference>
<organism evidence="9 10">
    <name type="scientific">Triparma laevis f. longispina</name>
    <dbReference type="NCBI Taxonomy" id="1714387"/>
    <lineage>
        <taxon>Eukaryota</taxon>
        <taxon>Sar</taxon>
        <taxon>Stramenopiles</taxon>
        <taxon>Ochrophyta</taxon>
        <taxon>Bolidophyceae</taxon>
        <taxon>Parmales</taxon>
        <taxon>Triparmaceae</taxon>
        <taxon>Triparma</taxon>
    </lineage>
</organism>
<feature type="compositionally biased region" description="Low complexity" evidence="6">
    <location>
        <begin position="24"/>
        <end position="33"/>
    </location>
</feature>
<evidence type="ECO:0000256" key="1">
    <source>
        <dbReference type="ARBA" id="ARBA00004370"/>
    </source>
</evidence>
<dbReference type="PANTHER" id="PTHR48017">
    <property type="entry name" value="OS05G0424000 PROTEIN-RELATED"/>
    <property type="match status" value="1"/>
</dbReference>
<protein>
    <recommendedName>
        <fullName evidence="8">Amino acid transporter transmembrane domain-containing protein</fullName>
    </recommendedName>
</protein>
<feature type="domain" description="Amino acid transporter transmembrane" evidence="8">
    <location>
        <begin position="44"/>
        <end position="404"/>
    </location>
</feature>
<dbReference type="InterPro" id="IPR013057">
    <property type="entry name" value="AA_transpt_TM"/>
</dbReference>
<feature type="transmembrane region" description="Helical" evidence="7">
    <location>
        <begin position="182"/>
        <end position="202"/>
    </location>
</feature>
<feature type="transmembrane region" description="Helical" evidence="7">
    <location>
        <begin position="382"/>
        <end position="403"/>
    </location>
</feature>